<reference evidence="4 5" key="1">
    <citation type="journal article" date="2013" name="BMC Genomics">
        <title>The genome and transcriptome of the pine saprophyte Ophiostoma piceae, and a comparison with the bark beetle-associated pine pathogen Grosmannia clavigera.</title>
        <authorList>
            <person name="Haridas S."/>
            <person name="Wang Y."/>
            <person name="Lim L."/>
            <person name="Massoumi Alamouti S."/>
            <person name="Jackman S."/>
            <person name="Docking R."/>
            <person name="Robertson G."/>
            <person name="Birol I."/>
            <person name="Bohlmann J."/>
            <person name="Breuil C."/>
        </authorList>
    </citation>
    <scope>NUCLEOTIDE SEQUENCE [LARGE SCALE GENOMIC DNA]</scope>
    <source>
        <strain evidence="4 5">UAMH 11346</strain>
    </source>
</reference>
<evidence type="ECO:0000256" key="1">
    <source>
        <dbReference type="ARBA" id="ARBA00010088"/>
    </source>
</evidence>
<dbReference type="Proteomes" id="UP000016923">
    <property type="component" value="Unassembled WGS sequence"/>
</dbReference>
<dbReference type="OrthoDB" id="1898734at2759"/>
<dbReference type="GO" id="GO:0008233">
    <property type="term" value="F:peptidase activity"/>
    <property type="evidence" value="ECO:0007669"/>
    <property type="project" value="InterPro"/>
</dbReference>
<keyword evidence="5" id="KW-1185">Reference proteome</keyword>
<dbReference type="eggNOG" id="ENOG502QSNW">
    <property type="taxonomic scope" value="Eukaryota"/>
</dbReference>
<sequence length="530" mass="59468">MGANYLDSAGLGQGIAVPAHARAASSKAIQPEPAVFVSCSVHRLPSQLLVAELFFDVPLDYADPDGEKIRLFARAAFRHEKPIVPLYPFNEEKEASRGSSGDGSKSLIGGSVSGISPQALRDLFSKPWMAYCEGGPGMGNREPQDYPFLRQLLVRGYQMLFLDYRGTGMSSPISAATLKQRGSPQAQANYLALFRADNIVRDLEAVRKWLTVDLVPHKRKWSIMGQSFGGFVSLTYLSFYSESLRESFITGGMAPVNMTPDVVYRATYTKAKKRNEAYFKKYPEDVQTLRQINTFLNNQPTGGEVPLPSGGVLTMHRVMTFGYMFGFHSGLDSTHSLLLRMRTDIERFGILTRPTLVAIEQFFPLDVAPMYGLVHEAIYCYSKGVASSWAAMRVGREFPEFSWVDHQTTAKIAPEKVGTEFLFSGEMIYPFMFDTFPELMEIKEAAHLLAERTEWDDLYDEAQLKQNTVPVYAATYIDDLYVDYGLAKETASKIGNVRMYETNGLYHNAARARSEEVMTQLFRLRDDPID</sequence>
<dbReference type="PANTHER" id="PTHR43248">
    <property type="entry name" value="2-SUCCINYL-6-HYDROXY-2,4-CYCLOHEXADIENE-1-CARBOXYLATE SYNTHASE"/>
    <property type="match status" value="1"/>
</dbReference>
<keyword evidence="2" id="KW-0378">Hydrolase</keyword>
<dbReference type="Gene3D" id="3.40.50.1820">
    <property type="entry name" value="alpha/beta hydrolase"/>
    <property type="match status" value="2"/>
</dbReference>
<dbReference type="VEuPathDB" id="FungiDB:F503_02479"/>
<evidence type="ECO:0000259" key="3">
    <source>
        <dbReference type="Pfam" id="PF00561"/>
    </source>
</evidence>
<dbReference type="Pfam" id="PF00561">
    <property type="entry name" value="Abhydrolase_1"/>
    <property type="match status" value="1"/>
</dbReference>
<dbReference type="STRING" id="1262450.S3C3J2"/>
<gene>
    <name evidence="4" type="ORF">F503_02479</name>
</gene>
<dbReference type="SUPFAM" id="SSF53474">
    <property type="entry name" value="alpha/beta-Hydrolases"/>
    <property type="match status" value="1"/>
</dbReference>
<evidence type="ECO:0000256" key="2">
    <source>
        <dbReference type="ARBA" id="ARBA00022801"/>
    </source>
</evidence>
<organism evidence="4 5">
    <name type="scientific">Ophiostoma piceae (strain UAMH 11346)</name>
    <name type="common">Sap stain fungus</name>
    <dbReference type="NCBI Taxonomy" id="1262450"/>
    <lineage>
        <taxon>Eukaryota</taxon>
        <taxon>Fungi</taxon>
        <taxon>Dikarya</taxon>
        <taxon>Ascomycota</taxon>
        <taxon>Pezizomycotina</taxon>
        <taxon>Sordariomycetes</taxon>
        <taxon>Sordariomycetidae</taxon>
        <taxon>Ophiostomatales</taxon>
        <taxon>Ophiostomataceae</taxon>
        <taxon>Ophiostoma</taxon>
    </lineage>
</organism>
<accession>S3C3J2</accession>
<dbReference type="InterPro" id="IPR029058">
    <property type="entry name" value="AB_hydrolase_fold"/>
</dbReference>
<evidence type="ECO:0000313" key="5">
    <source>
        <dbReference type="Proteomes" id="UP000016923"/>
    </source>
</evidence>
<dbReference type="InterPro" id="IPR000073">
    <property type="entry name" value="AB_hydrolase_1"/>
</dbReference>
<dbReference type="PANTHER" id="PTHR43248:SF2">
    <property type="entry name" value="PROLYL AMINOPEPTIDASE"/>
    <property type="match status" value="1"/>
</dbReference>
<feature type="domain" description="AB hydrolase-1" evidence="3">
    <location>
        <begin position="129"/>
        <end position="289"/>
    </location>
</feature>
<comment type="similarity">
    <text evidence="1">Belongs to the peptidase S33 family.</text>
</comment>
<proteinExistence type="inferred from homology"/>
<dbReference type="InterPro" id="IPR002410">
    <property type="entry name" value="Peptidase_S33"/>
</dbReference>
<evidence type="ECO:0000313" key="4">
    <source>
        <dbReference type="EMBL" id="EPE06351.1"/>
    </source>
</evidence>
<dbReference type="OMA" id="TNEYEHN"/>
<protein>
    <submittedName>
        <fullName evidence="4">Proline iminopeptidase</fullName>
    </submittedName>
</protein>
<dbReference type="InterPro" id="IPR051601">
    <property type="entry name" value="Serine_prot/Carboxylest_S33"/>
</dbReference>
<dbReference type="AlphaFoldDB" id="S3C3J2"/>
<name>S3C3J2_OPHP1</name>
<dbReference type="GO" id="GO:0006508">
    <property type="term" value="P:proteolysis"/>
    <property type="evidence" value="ECO:0007669"/>
    <property type="project" value="InterPro"/>
</dbReference>
<dbReference type="HOGENOM" id="CLU_024518_2_1_1"/>
<dbReference type="PRINTS" id="PR00793">
    <property type="entry name" value="PROAMNOPTASE"/>
</dbReference>
<dbReference type="EMBL" id="KE148153">
    <property type="protein sequence ID" value="EPE06351.1"/>
    <property type="molecule type" value="Genomic_DNA"/>
</dbReference>